<evidence type="ECO:0000256" key="1">
    <source>
        <dbReference type="ARBA" id="ARBA00005799"/>
    </source>
</evidence>
<dbReference type="Proteomes" id="UP000290624">
    <property type="component" value="Unassembled WGS sequence"/>
</dbReference>
<evidence type="ECO:0000256" key="4">
    <source>
        <dbReference type="ARBA" id="ARBA00030759"/>
    </source>
</evidence>
<comment type="caution">
    <text evidence="7">The sequence shown here is derived from an EMBL/GenBank/DDBJ whole genome shotgun (WGS) entry which is preliminary data.</text>
</comment>
<name>A0A4Q2EGD5_9ACTN</name>
<dbReference type="InterPro" id="IPR002035">
    <property type="entry name" value="VWF_A"/>
</dbReference>
<keyword evidence="2" id="KW-0547">Nucleotide-binding</keyword>
<feature type="region of interest" description="Disordered" evidence="5">
    <location>
        <begin position="442"/>
        <end position="468"/>
    </location>
</feature>
<keyword evidence="3" id="KW-0067">ATP-binding</keyword>
<keyword evidence="8" id="KW-1185">Reference proteome</keyword>
<dbReference type="InterPro" id="IPR041628">
    <property type="entry name" value="ChlI/MoxR_AAA_lid"/>
</dbReference>
<dbReference type="Gene3D" id="3.40.50.300">
    <property type="entry name" value="P-loop containing nucleotide triphosphate hydrolases"/>
    <property type="match status" value="1"/>
</dbReference>
<dbReference type="PANTHER" id="PTHR35023:SF1">
    <property type="entry name" value="MG-PROTOPORPHYRIN IX CHELATASE"/>
    <property type="match status" value="1"/>
</dbReference>
<evidence type="ECO:0000313" key="8">
    <source>
        <dbReference type="Proteomes" id="UP000290624"/>
    </source>
</evidence>
<dbReference type="Pfam" id="PF13519">
    <property type="entry name" value="VWA_2"/>
    <property type="match status" value="1"/>
</dbReference>
<dbReference type="SUPFAM" id="SSF52540">
    <property type="entry name" value="P-loop containing nucleoside triphosphate hydrolases"/>
    <property type="match status" value="1"/>
</dbReference>
<dbReference type="SMART" id="SM00382">
    <property type="entry name" value="AAA"/>
    <property type="match status" value="1"/>
</dbReference>
<dbReference type="Gene3D" id="3.40.50.410">
    <property type="entry name" value="von Willebrand factor, type A domain"/>
    <property type="match status" value="1"/>
</dbReference>
<dbReference type="Pfam" id="PF17863">
    <property type="entry name" value="AAA_lid_2"/>
    <property type="match status" value="1"/>
</dbReference>
<feature type="compositionally biased region" description="Acidic residues" evidence="5">
    <location>
        <begin position="340"/>
        <end position="358"/>
    </location>
</feature>
<protein>
    <recommendedName>
        <fullName evidence="4">Mg-protoporphyrin IX chelatase</fullName>
    </recommendedName>
</protein>
<dbReference type="InterPro" id="IPR003593">
    <property type="entry name" value="AAA+_ATPase"/>
</dbReference>
<dbReference type="SMART" id="SM00327">
    <property type="entry name" value="VWA"/>
    <property type="match status" value="1"/>
</dbReference>
<dbReference type="GO" id="GO:0005524">
    <property type="term" value="F:ATP binding"/>
    <property type="evidence" value="ECO:0007669"/>
    <property type="project" value="UniProtKB-KW"/>
</dbReference>
<dbReference type="RefSeq" id="WP_129459487.1">
    <property type="nucleotide sequence ID" value="NZ_PPCV01000009.1"/>
</dbReference>
<evidence type="ECO:0000256" key="2">
    <source>
        <dbReference type="ARBA" id="ARBA00022741"/>
    </source>
</evidence>
<dbReference type="Pfam" id="PF01078">
    <property type="entry name" value="Mg_chelatase"/>
    <property type="match status" value="1"/>
</dbReference>
<dbReference type="InterPro" id="IPR000523">
    <property type="entry name" value="Mg_chelatse_chII-like_cat_dom"/>
</dbReference>
<dbReference type="CDD" id="cd01451">
    <property type="entry name" value="vWA_Magnesium_chelatase"/>
    <property type="match status" value="1"/>
</dbReference>
<dbReference type="InterPro" id="IPR052989">
    <property type="entry name" value="Mg-chelatase_DI-like"/>
</dbReference>
<dbReference type="AlphaFoldDB" id="A0A4Q2EGD5"/>
<gene>
    <name evidence="7" type="ORF">C1706_12060</name>
</gene>
<dbReference type="InterPro" id="IPR041702">
    <property type="entry name" value="BchD/ChlD_VWA"/>
</dbReference>
<sequence length="706" mass="74701">MPQQYPFSAIVGCEADHLDPMGLALILSTISPEIGGVLIRGEKGTAKSTAVRALAAVLPPVDVYEGDRFSIDPDDPSAVSLDLPDRDAATRTSRPVRLVELPVGATEDRVLGSLQLESALSKGEVTFEPGLLARAHRGILYVDEVNLLHDHLVDLLLDAAAMGRATIERDGISVEHAARFVLIGTMNPEEGELRPQLLDRFGLTVEVVAPREPGRRVEVVRRRLAFDADPFTFAASFAADEAALRARIGQARARLAGVKLSDNALAAIARVCAGFEVDGLRADIVTARAAVAHAAWAGRDTVTRADIRQAALLALPHRRRRNPFDAPGLDEDLLDRLLGDEEPDPDDTPPEPPTDDPAPEDRPPEDSDSADQPDTDAPQPDTDTSQPDAPPPGPQDQAEAPLDVPPPLPPELGNDQPSGEGTDKIAAAAAPYRPRLFAVRGVGAGSAGRRSRALSTQGRRIGAEPATSGAGSLHLVETLMAAARHQTPHAGGRRRVQLRAEDLRVATREGREANLILFCVDASGSMAARKRMTAVKTAILSLLLDAYRRRDRVGLVTFRRTGADVALPPTGSIDIAAARLEELPAGGRTPLAEGLELAAKVILRERVRDPRTRPLLVVVTDGRANAGADAVARAERAASGIARLGVSTVVIDSEAGPLRLGLARRLASVLGAEHVAVDAVSAQALTGAVDAWRERPTLPAAENGAA</sequence>
<accession>A0A4Q2EGD5</accession>
<dbReference type="PANTHER" id="PTHR35023">
    <property type="entry name" value="CHELATASE-RELATED"/>
    <property type="match status" value="1"/>
</dbReference>
<proteinExistence type="inferred from homology"/>
<dbReference type="InterPro" id="IPR027417">
    <property type="entry name" value="P-loop_NTPase"/>
</dbReference>
<evidence type="ECO:0000256" key="3">
    <source>
        <dbReference type="ARBA" id="ARBA00022840"/>
    </source>
</evidence>
<dbReference type="Gene3D" id="1.10.8.80">
    <property type="entry name" value="Magnesium chelatase subunit I, C-Terminal domain"/>
    <property type="match status" value="1"/>
</dbReference>
<evidence type="ECO:0000256" key="5">
    <source>
        <dbReference type="SAM" id="MobiDB-lite"/>
    </source>
</evidence>
<dbReference type="SUPFAM" id="SSF53300">
    <property type="entry name" value="vWA-like"/>
    <property type="match status" value="1"/>
</dbReference>
<organism evidence="7 8">
    <name type="scientific">Propioniciclava flava</name>
    <dbReference type="NCBI Taxonomy" id="2072026"/>
    <lineage>
        <taxon>Bacteria</taxon>
        <taxon>Bacillati</taxon>
        <taxon>Actinomycetota</taxon>
        <taxon>Actinomycetes</taxon>
        <taxon>Propionibacteriales</taxon>
        <taxon>Propionibacteriaceae</taxon>
        <taxon>Propioniciclava</taxon>
    </lineage>
</organism>
<comment type="similarity">
    <text evidence="1">Belongs to the Mg-chelatase subunits D/I family.</text>
</comment>
<dbReference type="PROSITE" id="PS50234">
    <property type="entry name" value="VWFA"/>
    <property type="match status" value="1"/>
</dbReference>
<evidence type="ECO:0000259" key="6">
    <source>
        <dbReference type="PROSITE" id="PS50234"/>
    </source>
</evidence>
<dbReference type="OrthoDB" id="9775079at2"/>
<evidence type="ECO:0000313" key="7">
    <source>
        <dbReference type="EMBL" id="RXW31394.1"/>
    </source>
</evidence>
<feature type="domain" description="VWFA" evidence="6">
    <location>
        <begin position="515"/>
        <end position="668"/>
    </location>
</feature>
<feature type="region of interest" description="Disordered" evidence="5">
    <location>
        <begin position="336"/>
        <end position="422"/>
    </location>
</feature>
<feature type="compositionally biased region" description="Low complexity" evidence="5">
    <location>
        <begin position="375"/>
        <end position="387"/>
    </location>
</feature>
<reference evidence="7 8" key="1">
    <citation type="submission" date="2018-01" db="EMBL/GenBank/DDBJ databases">
        <title>Lactibacter flavus gen. nov., sp. nov., a novel bacterium of the family Propionibacteriaceae isolated from raw milk and dairy products.</title>
        <authorList>
            <person name="Wenning M."/>
            <person name="Breitenwieser F."/>
            <person name="Huptas C."/>
            <person name="von Neubeck M."/>
            <person name="Busse H.-J."/>
            <person name="Scherer S."/>
        </authorList>
    </citation>
    <scope>NUCLEOTIDE SEQUENCE [LARGE SCALE GENOMIC DNA]</scope>
    <source>
        <strain evidence="7 8">VG341</strain>
    </source>
</reference>
<dbReference type="InterPro" id="IPR036465">
    <property type="entry name" value="vWFA_dom_sf"/>
</dbReference>
<dbReference type="EMBL" id="PPCV01000009">
    <property type="protein sequence ID" value="RXW31394.1"/>
    <property type="molecule type" value="Genomic_DNA"/>
</dbReference>